<dbReference type="InterPro" id="IPR043504">
    <property type="entry name" value="Peptidase_S1_PA_chymotrypsin"/>
</dbReference>
<dbReference type="PROSITE" id="PS00134">
    <property type="entry name" value="TRYPSIN_HIS"/>
    <property type="match status" value="1"/>
</dbReference>
<gene>
    <name evidence="3" type="ORF">DY218_30560</name>
</gene>
<dbReference type="InterPro" id="IPR009003">
    <property type="entry name" value="Peptidase_S1_PA"/>
</dbReference>
<dbReference type="EMBL" id="QUAK01000229">
    <property type="protein sequence ID" value="RFU82883.1"/>
    <property type="molecule type" value="Genomic_DNA"/>
</dbReference>
<evidence type="ECO:0000313" key="4">
    <source>
        <dbReference type="Proteomes" id="UP000263094"/>
    </source>
</evidence>
<name>A0A372LX90_9ACTN</name>
<dbReference type="InterPro" id="IPR018114">
    <property type="entry name" value="TRYPSIN_HIS"/>
</dbReference>
<protein>
    <submittedName>
        <fullName evidence="3">S1 family peptidase</fullName>
    </submittedName>
</protein>
<dbReference type="Proteomes" id="UP000263094">
    <property type="component" value="Unassembled WGS sequence"/>
</dbReference>
<dbReference type="Gene3D" id="2.40.10.10">
    <property type="entry name" value="Trypsin-like serine proteases"/>
    <property type="match status" value="2"/>
</dbReference>
<comment type="caution">
    <text evidence="3">The sequence shown here is derived from an EMBL/GenBank/DDBJ whole genome shotgun (WGS) entry which is preliminary data.</text>
</comment>
<dbReference type="InterPro" id="IPR001254">
    <property type="entry name" value="Trypsin_dom"/>
</dbReference>
<evidence type="ECO:0000313" key="3">
    <source>
        <dbReference type="EMBL" id="RFU82883.1"/>
    </source>
</evidence>
<feature type="domain" description="Peptidase S1" evidence="2">
    <location>
        <begin position="231"/>
        <end position="403"/>
    </location>
</feature>
<dbReference type="GO" id="GO:0006508">
    <property type="term" value="P:proteolysis"/>
    <property type="evidence" value="ECO:0007669"/>
    <property type="project" value="InterPro"/>
</dbReference>
<organism evidence="3 4">
    <name type="scientific">Streptomyces triticagri</name>
    <dbReference type="NCBI Taxonomy" id="2293568"/>
    <lineage>
        <taxon>Bacteria</taxon>
        <taxon>Bacillati</taxon>
        <taxon>Actinomycetota</taxon>
        <taxon>Actinomycetes</taxon>
        <taxon>Kitasatosporales</taxon>
        <taxon>Streptomycetaceae</taxon>
        <taxon>Streptomyces</taxon>
    </lineage>
</organism>
<reference evidence="3 4" key="1">
    <citation type="submission" date="2018-08" db="EMBL/GenBank/DDBJ databases">
        <title>Isolation, diversity and antifungal activity of Actinobacteria from wheat.</title>
        <authorList>
            <person name="Han C."/>
        </authorList>
    </citation>
    <scope>NUCLEOTIDE SEQUENCE [LARGE SCALE GENOMIC DNA]</scope>
    <source>
        <strain evidence="3 4">NEAU-YY421</strain>
    </source>
</reference>
<feature type="region of interest" description="Disordered" evidence="1">
    <location>
        <begin position="76"/>
        <end position="95"/>
    </location>
</feature>
<dbReference type="Pfam" id="PF00089">
    <property type="entry name" value="Trypsin"/>
    <property type="match status" value="1"/>
</dbReference>
<accession>A0A372LX90</accession>
<dbReference type="GO" id="GO:0004252">
    <property type="term" value="F:serine-type endopeptidase activity"/>
    <property type="evidence" value="ECO:0007669"/>
    <property type="project" value="InterPro"/>
</dbReference>
<evidence type="ECO:0000259" key="2">
    <source>
        <dbReference type="Pfam" id="PF00089"/>
    </source>
</evidence>
<proteinExistence type="predicted"/>
<dbReference type="AlphaFoldDB" id="A0A372LX90"/>
<evidence type="ECO:0000256" key="1">
    <source>
        <dbReference type="SAM" id="MobiDB-lite"/>
    </source>
</evidence>
<dbReference type="SUPFAM" id="SSF50494">
    <property type="entry name" value="Trypsin-like serine proteases"/>
    <property type="match status" value="1"/>
</dbReference>
<keyword evidence="4" id="KW-1185">Reference proteome</keyword>
<sequence>MCQSSSQNSRTSIGSCTHIAHVWSQDAHKRGQFIDRQRPLEVAHETCPQETRGNDLYNVAGVRSCNTPSIRRRTREAANFAQPRGRAGREARRRQDGRLVLQGWAPGDRGHRRGCCRISPGRGWGPGIGRSQHGRAVVDSPRARRNIPSTAWGIEADSNQVSVEVFDGVSTAGRDKIERVAAAHPDAIRVNKVDSTLKFKATDLRGGNGIWSQNWLCTAGFNAKSSSGAIYTLTAGHCVPGTGNIWYMDWNSTQIGTQTAYNFGTGTSGSCDGSTRGCDWAVIRADGPSINPLGTVRYWGGKYHQINDSRYPAENESIDRIGVNSEDKTGNVTKTSVTVNIGGKTMYGMFETNNCALGGDSGGPALNGNTALGLLSGGSEETKCSSSSSGNYRNYFTKVQTVLNERGLKVY</sequence>
<dbReference type="CDD" id="cd21112">
    <property type="entry name" value="alphaLP-like"/>
    <property type="match status" value="1"/>
</dbReference>